<name>A2FHW8_TRIV3</name>
<evidence type="ECO:0000313" key="3">
    <source>
        <dbReference type="Proteomes" id="UP000001542"/>
    </source>
</evidence>
<evidence type="ECO:0000256" key="1">
    <source>
        <dbReference type="SAM" id="MobiDB-lite"/>
    </source>
</evidence>
<gene>
    <name evidence="2" type="ORF">TVAG_054890</name>
</gene>
<sequence length="170" mass="19841">MSSDEISPNSTQISGCETSEDEIENIPNDFFETQEDIDVILPNQIKDTETQEAIDIDPSFMIHSSPEDQIEKINSQDYFKREFITFIISEDISNDLELWDCSGIKVLRCIYENSYLESQNENNFTSVTVILNCNKQFTEIEGAKIYVFLPFKTFYYNHQFCLITPNYTFE</sequence>
<feature type="compositionally biased region" description="Polar residues" evidence="1">
    <location>
        <begin position="1"/>
        <end position="17"/>
    </location>
</feature>
<proteinExistence type="predicted"/>
<reference evidence="2" key="2">
    <citation type="journal article" date="2007" name="Science">
        <title>Draft genome sequence of the sexually transmitted pathogen Trichomonas vaginalis.</title>
        <authorList>
            <person name="Carlton J.M."/>
            <person name="Hirt R.P."/>
            <person name="Silva J.C."/>
            <person name="Delcher A.L."/>
            <person name="Schatz M."/>
            <person name="Zhao Q."/>
            <person name="Wortman J.R."/>
            <person name="Bidwell S.L."/>
            <person name="Alsmark U.C.M."/>
            <person name="Besteiro S."/>
            <person name="Sicheritz-Ponten T."/>
            <person name="Noel C.J."/>
            <person name="Dacks J.B."/>
            <person name="Foster P.G."/>
            <person name="Simillion C."/>
            <person name="Van de Peer Y."/>
            <person name="Miranda-Saavedra D."/>
            <person name="Barton G.J."/>
            <person name="Westrop G.D."/>
            <person name="Mueller S."/>
            <person name="Dessi D."/>
            <person name="Fiori P.L."/>
            <person name="Ren Q."/>
            <person name="Paulsen I."/>
            <person name="Zhang H."/>
            <person name="Bastida-Corcuera F.D."/>
            <person name="Simoes-Barbosa A."/>
            <person name="Brown M.T."/>
            <person name="Hayes R.D."/>
            <person name="Mukherjee M."/>
            <person name="Okumura C.Y."/>
            <person name="Schneider R."/>
            <person name="Smith A.J."/>
            <person name="Vanacova S."/>
            <person name="Villalvazo M."/>
            <person name="Haas B.J."/>
            <person name="Pertea M."/>
            <person name="Feldblyum T.V."/>
            <person name="Utterback T.R."/>
            <person name="Shu C.L."/>
            <person name="Osoegawa K."/>
            <person name="de Jong P.J."/>
            <person name="Hrdy I."/>
            <person name="Horvathova L."/>
            <person name="Zubacova Z."/>
            <person name="Dolezal P."/>
            <person name="Malik S.B."/>
            <person name="Logsdon J.M. Jr."/>
            <person name="Henze K."/>
            <person name="Gupta A."/>
            <person name="Wang C.C."/>
            <person name="Dunne R.L."/>
            <person name="Upcroft J.A."/>
            <person name="Upcroft P."/>
            <person name="White O."/>
            <person name="Salzberg S.L."/>
            <person name="Tang P."/>
            <person name="Chiu C.-H."/>
            <person name="Lee Y.-S."/>
            <person name="Embley T.M."/>
            <person name="Coombs G.H."/>
            <person name="Mottram J.C."/>
            <person name="Tachezy J."/>
            <person name="Fraser-Liggett C.M."/>
            <person name="Johnson P.J."/>
        </authorList>
    </citation>
    <scope>NUCLEOTIDE SEQUENCE [LARGE SCALE GENOMIC DNA]</scope>
    <source>
        <strain evidence="2">G3</strain>
    </source>
</reference>
<dbReference type="Proteomes" id="UP000001542">
    <property type="component" value="Unassembled WGS sequence"/>
</dbReference>
<dbReference type="EMBL" id="DS113802">
    <property type="protein sequence ID" value="EAX95510.1"/>
    <property type="molecule type" value="Genomic_DNA"/>
</dbReference>
<dbReference type="AlphaFoldDB" id="A2FHW8"/>
<accession>A2FHW8</accession>
<feature type="region of interest" description="Disordered" evidence="1">
    <location>
        <begin position="1"/>
        <end position="20"/>
    </location>
</feature>
<dbReference type="VEuPathDB" id="TrichDB:TVAG_054890"/>
<dbReference type="RefSeq" id="XP_001308440.1">
    <property type="nucleotide sequence ID" value="XM_001308439.1"/>
</dbReference>
<evidence type="ECO:0000313" key="2">
    <source>
        <dbReference type="EMBL" id="EAX95510.1"/>
    </source>
</evidence>
<protein>
    <submittedName>
        <fullName evidence="2">Uncharacterized protein</fullName>
    </submittedName>
</protein>
<dbReference type="InParanoid" id="A2FHW8"/>
<dbReference type="VEuPathDB" id="TrichDB:TVAGG3_0833740"/>
<dbReference type="KEGG" id="tva:4753267"/>
<reference evidence="2" key="1">
    <citation type="submission" date="2006-10" db="EMBL/GenBank/DDBJ databases">
        <authorList>
            <person name="Amadeo P."/>
            <person name="Zhao Q."/>
            <person name="Wortman J."/>
            <person name="Fraser-Liggett C."/>
            <person name="Carlton J."/>
        </authorList>
    </citation>
    <scope>NUCLEOTIDE SEQUENCE</scope>
    <source>
        <strain evidence="2">G3</strain>
    </source>
</reference>
<keyword evidence="3" id="KW-1185">Reference proteome</keyword>
<organism evidence="2 3">
    <name type="scientific">Trichomonas vaginalis (strain ATCC PRA-98 / G3)</name>
    <dbReference type="NCBI Taxonomy" id="412133"/>
    <lineage>
        <taxon>Eukaryota</taxon>
        <taxon>Metamonada</taxon>
        <taxon>Parabasalia</taxon>
        <taxon>Trichomonadida</taxon>
        <taxon>Trichomonadidae</taxon>
        <taxon>Trichomonas</taxon>
    </lineage>
</organism>